<gene>
    <name evidence="1" type="ORF">RFULGI_LOCUS13597</name>
</gene>
<sequence length="255" mass="29156">FDSLPIQIYTAYLRTNRFTLDLFLILYNYSKVESEIFETSDLSKFDLEQLYQTPIPSPPITLPLLLLNNNNMTLQAQDINNLINTIQALNNWIQNQTNAVANNTNHLGQRETKLIKIILFAGGNQDPVTWIKEFEFCKFTTSLRTELQMGVYLFGENTWDEVVNRAKTCELTHYSAAIYITSNLNNNIVTPTPTSSNSVKIIMEALTKLSVNTEGSDASEDNTNPFIIYLKKEDKNNINEAYVGKRRKVVEEIKL</sequence>
<evidence type="ECO:0000313" key="2">
    <source>
        <dbReference type="Proteomes" id="UP000789396"/>
    </source>
</evidence>
<comment type="caution">
    <text evidence="1">The sequence shown here is derived from an EMBL/GenBank/DDBJ whole genome shotgun (WGS) entry which is preliminary data.</text>
</comment>
<dbReference type="Proteomes" id="UP000789396">
    <property type="component" value="Unassembled WGS sequence"/>
</dbReference>
<proteinExistence type="predicted"/>
<accession>A0A9N9IXX5</accession>
<reference evidence="1" key="1">
    <citation type="submission" date="2021-06" db="EMBL/GenBank/DDBJ databases">
        <authorList>
            <person name="Kallberg Y."/>
            <person name="Tangrot J."/>
            <person name="Rosling A."/>
        </authorList>
    </citation>
    <scope>NUCLEOTIDE SEQUENCE</scope>
    <source>
        <strain evidence="1">IN212</strain>
    </source>
</reference>
<name>A0A9N9IXX5_9GLOM</name>
<protein>
    <submittedName>
        <fullName evidence="1">6514_t:CDS:1</fullName>
    </submittedName>
</protein>
<organism evidence="1 2">
    <name type="scientific">Racocetra fulgida</name>
    <dbReference type="NCBI Taxonomy" id="60492"/>
    <lineage>
        <taxon>Eukaryota</taxon>
        <taxon>Fungi</taxon>
        <taxon>Fungi incertae sedis</taxon>
        <taxon>Mucoromycota</taxon>
        <taxon>Glomeromycotina</taxon>
        <taxon>Glomeromycetes</taxon>
        <taxon>Diversisporales</taxon>
        <taxon>Gigasporaceae</taxon>
        <taxon>Racocetra</taxon>
    </lineage>
</organism>
<feature type="non-terminal residue" evidence="1">
    <location>
        <position position="255"/>
    </location>
</feature>
<keyword evidence="2" id="KW-1185">Reference proteome</keyword>
<evidence type="ECO:0000313" key="1">
    <source>
        <dbReference type="EMBL" id="CAG8751052.1"/>
    </source>
</evidence>
<dbReference type="OrthoDB" id="2432760at2759"/>
<dbReference type="EMBL" id="CAJVPZ010036348">
    <property type="protein sequence ID" value="CAG8751052.1"/>
    <property type="molecule type" value="Genomic_DNA"/>
</dbReference>
<dbReference type="AlphaFoldDB" id="A0A9N9IXX5"/>